<feature type="transmembrane region" description="Helical" evidence="7">
    <location>
        <begin position="306"/>
        <end position="327"/>
    </location>
</feature>
<reference evidence="8 9" key="1">
    <citation type="submission" date="2018-01" db="EMBL/GenBank/DDBJ databases">
        <title>Metagenomic assembled genomes from two thermal pools in the Uzon Caldera, Kamchatka, Russia.</title>
        <authorList>
            <person name="Wilkins L."/>
            <person name="Ettinger C."/>
        </authorList>
    </citation>
    <scope>NUCLEOTIDE SEQUENCE [LARGE SCALE GENOMIC DNA]</scope>
    <source>
        <strain evidence="8">ZAV-15</strain>
    </source>
</reference>
<dbReference type="Pfam" id="PF03916">
    <property type="entry name" value="NrfD"/>
    <property type="match status" value="1"/>
</dbReference>
<comment type="subcellular location">
    <subcellularLocation>
        <location evidence="1">Cell membrane</location>
        <topology evidence="1">Multi-pass membrane protein</topology>
    </subcellularLocation>
</comment>
<evidence type="ECO:0000256" key="4">
    <source>
        <dbReference type="ARBA" id="ARBA00022692"/>
    </source>
</evidence>
<feature type="transmembrane region" description="Helical" evidence="7">
    <location>
        <begin position="334"/>
        <end position="358"/>
    </location>
</feature>
<dbReference type="InterPro" id="IPR005614">
    <property type="entry name" value="NrfD-like"/>
</dbReference>
<dbReference type="InterPro" id="IPR052049">
    <property type="entry name" value="Electron_transfer_protein"/>
</dbReference>
<evidence type="ECO:0000313" key="9">
    <source>
        <dbReference type="Proteomes" id="UP000235731"/>
    </source>
</evidence>
<evidence type="ECO:0000256" key="6">
    <source>
        <dbReference type="ARBA" id="ARBA00023136"/>
    </source>
</evidence>
<name>A0A2N7PLH2_9BACT</name>
<feature type="transmembrane region" description="Helical" evidence="7">
    <location>
        <begin position="73"/>
        <end position="100"/>
    </location>
</feature>
<evidence type="ECO:0000256" key="5">
    <source>
        <dbReference type="ARBA" id="ARBA00022989"/>
    </source>
</evidence>
<keyword evidence="3" id="KW-1003">Cell membrane</keyword>
<organism evidence="8 9">
    <name type="scientific">Caldimicrobium thiodismutans</name>
    <dbReference type="NCBI Taxonomy" id="1653476"/>
    <lineage>
        <taxon>Bacteria</taxon>
        <taxon>Pseudomonadati</taxon>
        <taxon>Thermodesulfobacteriota</taxon>
        <taxon>Thermodesulfobacteria</taxon>
        <taxon>Thermodesulfobacteriales</taxon>
        <taxon>Thermodesulfobacteriaceae</taxon>
        <taxon>Caldimicrobium</taxon>
    </lineage>
</organism>
<dbReference type="Proteomes" id="UP000235731">
    <property type="component" value="Unassembled WGS sequence"/>
</dbReference>
<dbReference type="Gene3D" id="1.20.1630.10">
    <property type="entry name" value="Formate dehydrogenase/DMSO reductase domain"/>
    <property type="match status" value="1"/>
</dbReference>
<sequence>MSEKKNPVVTEVEVTTFSQIWLTSLLEFLSGTRAFYFLVGIAALVVLIAAMFAVNAMYTGYRHAYGLTREIPWGILISGYVFFVLTSSGLCIVSSIGHVFGVKSFMPIAKRSVYLSLVTVVAGFTVIFFDLENPFRLLIWNILSPNLTSNIWWMGTLYGAYLFFMALEFLLLLLEKHRYAMLSGLLGLISLIAEVAASSNLGAVFGMLHGREFWYGPYIPIYFIASAAASGCTAIIFFTYLGYKITAEKMDRAMELSLQAVGKIWALFLAVLMFFTTWKIITGFVGGEGKVLALKEWLTGKYALNFWLFEVGFGLLIPFFLLLISGFKNLNQMFVASVFAFIGIFFMRVDLVVVGQIVSHYFEFKVTDFPVILSYKPSIYEIMIIVGAIAFCMMAFLVGEKVFKGHKTEIH</sequence>
<proteinExistence type="inferred from homology"/>
<dbReference type="PANTHER" id="PTHR34856:SF2">
    <property type="entry name" value="PROTEIN NRFD"/>
    <property type="match status" value="1"/>
</dbReference>
<dbReference type="PANTHER" id="PTHR34856">
    <property type="entry name" value="PROTEIN NRFD"/>
    <property type="match status" value="1"/>
</dbReference>
<dbReference type="EMBL" id="PNIE01000005">
    <property type="protein sequence ID" value="PMP64521.1"/>
    <property type="molecule type" value="Genomic_DNA"/>
</dbReference>
<evidence type="ECO:0000256" key="7">
    <source>
        <dbReference type="SAM" id="Phobius"/>
    </source>
</evidence>
<feature type="transmembrane region" description="Helical" evidence="7">
    <location>
        <begin position="378"/>
        <end position="398"/>
    </location>
</feature>
<keyword evidence="6 7" id="KW-0472">Membrane</keyword>
<feature type="transmembrane region" description="Helical" evidence="7">
    <location>
        <begin position="185"/>
        <end position="207"/>
    </location>
</feature>
<accession>A0A2N7PLH2</accession>
<evidence type="ECO:0000313" key="8">
    <source>
        <dbReference type="EMBL" id="PMP64521.1"/>
    </source>
</evidence>
<dbReference type="AlphaFoldDB" id="A0A2N7PLH2"/>
<feature type="transmembrane region" description="Helical" evidence="7">
    <location>
        <begin position="264"/>
        <end position="286"/>
    </location>
</feature>
<feature type="transmembrane region" description="Helical" evidence="7">
    <location>
        <begin position="34"/>
        <end position="53"/>
    </location>
</feature>
<protein>
    <submittedName>
        <fullName evidence="8">Polysulfide reductase</fullName>
    </submittedName>
</protein>
<evidence type="ECO:0000256" key="3">
    <source>
        <dbReference type="ARBA" id="ARBA00022475"/>
    </source>
</evidence>
<comment type="caution">
    <text evidence="8">The sequence shown here is derived from an EMBL/GenBank/DDBJ whole genome shotgun (WGS) entry which is preliminary data.</text>
</comment>
<dbReference type="GO" id="GO:0005886">
    <property type="term" value="C:plasma membrane"/>
    <property type="evidence" value="ECO:0007669"/>
    <property type="project" value="UniProtKB-SubCell"/>
</dbReference>
<comment type="similarity">
    <text evidence="2">Belongs to the NrfD family.</text>
</comment>
<feature type="transmembrane region" description="Helical" evidence="7">
    <location>
        <begin position="112"/>
        <end position="131"/>
    </location>
</feature>
<keyword evidence="5 7" id="KW-1133">Transmembrane helix</keyword>
<feature type="transmembrane region" description="Helical" evidence="7">
    <location>
        <begin position="219"/>
        <end position="243"/>
    </location>
</feature>
<feature type="transmembrane region" description="Helical" evidence="7">
    <location>
        <begin position="151"/>
        <end position="173"/>
    </location>
</feature>
<gene>
    <name evidence="8" type="ORF">C0197_00250</name>
</gene>
<evidence type="ECO:0000256" key="2">
    <source>
        <dbReference type="ARBA" id="ARBA00008929"/>
    </source>
</evidence>
<keyword evidence="4 7" id="KW-0812">Transmembrane</keyword>
<evidence type="ECO:0000256" key="1">
    <source>
        <dbReference type="ARBA" id="ARBA00004651"/>
    </source>
</evidence>